<accession>A0A0V1AL63</accession>
<dbReference type="EMBL" id="JYDR01006050">
    <property type="protein sequence ID" value="KRY25543.1"/>
    <property type="molecule type" value="Genomic_DNA"/>
</dbReference>
<evidence type="ECO:0000313" key="1">
    <source>
        <dbReference type="EMBL" id="KRY25543.1"/>
    </source>
</evidence>
<comment type="caution">
    <text evidence="1">The sequence shown here is derived from an EMBL/GenBank/DDBJ whole genome shotgun (WGS) entry which is preliminary data.</text>
</comment>
<gene>
    <name evidence="1" type="ORF">T4A_1496</name>
</gene>
<proteinExistence type="predicted"/>
<protein>
    <submittedName>
        <fullName evidence="1">Uncharacterized protein</fullName>
    </submittedName>
</protein>
<dbReference type="AlphaFoldDB" id="A0A0V1AL63"/>
<sequence>MIRIIYASLPSELFLPEPEQLRKTLKRNKYRLKHSSIYLEKLSIISICMI</sequence>
<evidence type="ECO:0000313" key="2">
    <source>
        <dbReference type="Proteomes" id="UP000054632"/>
    </source>
</evidence>
<dbReference type="Proteomes" id="UP000054632">
    <property type="component" value="Unassembled WGS sequence"/>
</dbReference>
<name>A0A0V1AL63_TRIPS</name>
<reference evidence="1 2" key="1">
    <citation type="submission" date="2015-01" db="EMBL/GenBank/DDBJ databases">
        <title>Evolution of Trichinella species and genotypes.</title>
        <authorList>
            <person name="Korhonen P.K."/>
            <person name="Edoardo P."/>
            <person name="Giuseppe L.R."/>
            <person name="Gasser R.B."/>
        </authorList>
    </citation>
    <scope>NUCLEOTIDE SEQUENCE [LARGE SCALE GENOMIC DNA]</scope>
    <source>
        <strain evidence="1">ISS13</strain>
    </source>
</reference>
<organism evidence="1 2">
    <name type="scientific">Trichinella pseudospiralis</name>
    <name type="common">Parasitic roundworm</name>
    <dbReference type="NCBI Taxonomy" id="6337"/>
    <lineage>
        <taxon>Eukaryota</taxon>
        <taxon>Metazoa</taxon>
        <taxon>Ecdysozoa</taxon>
        <taxon>Nematoda</taxon>
        <taxon>Enoplea</taxon>
        <taxon>Dorylaimia</taxon>
        <taxon>Trichinellida</taxon>
        <taxon>Trichinellidae</taxon>
        <taxon>Trichinella</taxon>
    </lineage>
</organism>